<proteinExistence type="inferred from homology"/>
<evidence type="ECO:0000256" key="6">
    <source>
        <dbReference type="SAM" id="MobiDB-lite"/>
    </source>
</evidence>
<dbReference type="Gene3D" id="1.10.10.10">
    <property type="entry name" value="Winged helix-like DNA-binding domain superfamily/Winged helix DNA-binding domain"/>
    <property type="match status" value="1"/>
</dbReference>
<keyword evidence="4" id="KW-0539">Nucleus</keyword>
<dbReference type="SMART" id="SM00415">
    <property type="entry name" value="HSF"/>
    <property type="match status" value="1"/>
</dbReference>
<gene>
    <name evidence="8" type="ORF">H5410_033970</name>
</gene>
<dbReference type="SUPFAM" id="SSF46785">
    <property type="entry name" value="Winged helix' DNA-binding domain"/>
    <property type="match status" value="1"/>
</dbReference>
<dbReference type="Pfam" id="PF00447">
    <property type="entry name" value="HSF_DNA-bind"/>
    <property type="match status" value="1"/>
</dbReference>
<dbReference type="GO" id="GO:0005634">
    <property type="term" value="C:nucleus"/>
    <property type="evidence" value="ECO:0007669"/>
    <property type="project" value="UniProtKB-SubCell"/>
</dbReference>
<dbReference type="PRINTS" id="PR00056">
    <property type="entry name" value="HSFDOMAIN"/>
</dbReference>
<dbReference type="GO" id="GO:0006357">
    <property type="term" value="P:regulation of transcription by RNA polymerase II"/>
    <property type="evidence" value="ECO:0007669"/>
    <property type="project" value="TreeGrafter"/>
</dbReference>
<keyword evidence="3" id="KW-0238">DNA-binding</keyword>
<dbReference type="InterPro" id="IPR036388">
    <property type="entry name" value="WH-like_DNA-bd_sf"/>
</dbReference>
<reference evidence="8 9" key="1">
    <citation type="submission" date="2020-09" db="EMBL/GenBank/DDBJ databases">
        <title>De no assembly of potato wild relative species, Solanum commersonii.</title>
        <authorList>
            <person name="Cho K."/>
        </authorList>
    </citation>
    <scope>NUCLEOTIDE SEQUENCE [LARGE SCALE GENOMIC DNA]</scope>
    <source>
        <strain evidence="8">LZ3.2</strain>
        <tissue evidence="8">Leaf</tissue>
    </source>
</reference>
<dbReference type="PANTHER" id="PTHR10015:SF401">
    <property type="entry name" value="HEAT STRESS TRANSCRIPTION FACTOR A-1-LIKE"/>
    <property type="match status" value="1"/>
</dbReference>
<evidence type="ECO:0000256" key="4">
    <source>
        <dbReference type="ARBA" id="ARBA00023242"/>
    </source>
</evidence>
<evidence type="ECO:0000256" key="5">
    <source>
        <dbReference type="RuleBase" id="RU004020"/>
    </source>
</evidence>
<dbReference type="InterPro" id="IPR000232">
    <property type="entry name" value="HSF_DNA-bd"/>
</dbReference>
<comment type="subcellular location">
    <subcellularLocation>
        <location evidence="1">Nucleus</location>
    </subcellularLocation>
</comment>
<evidence type="ECO:0000256" key="2">
    <source>
        <dbReference type="ARBA" id="ARBA00023016"/>
    </source>
</evidence>
<dbReference type="AlphaFoldDB" id="A0A9J5YS99"/>
<dbReference type="GO" id="GO:0034605">
    <property type="term" value="P:cellular response to heat"/>
    <property type="evidence" value="ECO:0007669"/>
    <property type="project" value="TreeGrafter"/>
</dbReference>
<evidence type="ECO:0000256" key="3">
    <source>
        <dbReference type="ARBA" id="ARBA00023125"/>
    </source>
</evidence>
<comment type="similarity">
    <text evidence="5">Belongs to the HSF family.</text>
</comment>
<dbReference type="GO" id="GO:0003700">
    <property type="term" value="F:DNA-binding transcription factor activity"/>
    <property type="evidence" value="ECO:0007669"/>
    <property type="project" value="InterPro"/>
</dbReference>
<dbReference type="Proteomes" id="UP000824120">
    <property type="component" value="Chromosome 6"/>
</dbReference>
<keyword evidence="2" id="KW-0346">Stress response</keyword>
<dbReference type="EMBL" id="JACXVP010000006">
    <property type="protein sequence ID" value="KAG5602600.1"/>
    <property type="molecule type" value="Genomic_DNA"/>
</dbReference>
<sequence length="523" mass="59174">MSPDGEKTIEGVHEIGNPLPPFLSKTYDMVDDRSTDSVVSWSKSNNSFVVWNVPEFSRDILPKYFKHNNFSSFVRQLNTYCCHSLLSVYFGYKYSLYMLGSLYSFNSLLSPFINQGYKKVDPDCWEFANEGFLRGQKHLLKTISRRKPSQMQVHQETASQVQSLSVGSCVEVGKIGIEEEVERLKIDKSIHMEELVNLRQQQKATDHRLENVGQRLQLMEQREQQAMTFLAKALQSPGFIAELVHQQNEGKRRIPGMNKKRRFPNQEEENYAAKQVSTLRDRQIVRYQPLMNEAAKALLQKLLKTNTSGRLETIVKNTHGFLTNRARSFENTLETGGISPHISEVLSQLATSSQSHLMSDSGFPFNSSLSVIPEIQYSPSLVPGQAKVPQFPELNALNSQTDHVNPEFSGHGFNTPETLEITDLKRPETGDMPYIETMQDIVDDVASIVPDGFSMDDVFSDEMPKLPGINDIFWDQILLASPLTGDKDEIGSLALEDGLAKEEDVPEVQESDCDKLKRMSHLT</sequence>
<evidence type="ECO:0000313" key="9">
    <source>
        <dbReference type="Proteomes" id="UP000824120"/>
    </source>
</evidence>
<dbReference type="PANTHER" id="PTHR10015">
    <property type="entry name" value="HEAT SHOCK TRANSCRIPTION FACTOR"/>
    <property type="match status" value="1"/>
</dbReference>
<feature type="region of interest" description="Disordered" evidence="6">
    <location>
        <begin position="500"/>
        <end position="523"/>
    </location>
</feature>
<dbReference type="GO" id="GO:0000978">
    <property type="term" value="F:RNA polymerase II cis-regulatory region sequence-specific DNA binding"/>
    <property type="evidence" value="ECO:0007669"/>
    <property type="project" value="TreeGrafter"/>
</dbReference>
<evidence type="ECO:0000313" key="8">
    <source>
        <dbReference type="EMBL" id="KAG5602600.1"/>
    </source>
</evidence>
<organism evidence="8 9">
    <name type="scientific">Solanum commersonii</name>
    <name type="common">Commerson's wild potato</name>
    <name type="synonym">Commerson's nightshade</name>
    <dbReference type="NCBI Taxonomy" id="4109"/>
    <lineage>
        <taxon>Eukaryota</taxon>
        <taxon>Viridiplantae</taxon>
        <taxon>Streptophyta</taxon>
        <taxon>Embryophyta</taxon>
        <taxon>Tracheophyta</taxon>
        <taxon>Spermatophyta</taxon>
        <taxon>Magnoliopsida</taxon>
        <taxon>eudicotyledons</taxon>
        <taxon>Gunneridae</taxon>
        <taxon>Pentapetalae</taxon>
        <taxon>asterids</taxon>
        <taxon>lamiids</taxon>
        <taxon>Solanales</taxon>
        <taxon>Solanaceae</taxon>
        <taxon>Solanoideae</taxon>
        <taxon>Solaneae</taxon>
        <taxon>Solanum</taxon>
    </lineage>
</organism>
<comment type="caution">
    <text evidence="8">The sequence shown here is derived from an EMBL/GenBank/DDBJ whole genome shotgun (WGS) entry which is preliminary data.</text>
</comment>
<evidence type="ECO:0000256" key="1">
    <source>
        <dbReference type="ARBA" id="ARBA00004123"/>
    </source>
</evidence>
<keyword evidence="9" id="KW-1185">Reference proteome</keyword>
<name>A0A9J5YS99_SOLCO</name>
<feature type="domain" description="HSF-type DNA-binding" evidence="7">
    <location>
        <begin position="18"/>
        <end position="146"/>
    </location>
</feature>
<evidence type="ECO:0000259" key="7">
    <source>
        <dbReference type="SMART" id="SM00415"/>
    </source>
</evidence>
<accession>A0A9J5YS99</accession>
<dbReference type="InterPro" id="IPR036390">
    <property type="entry name" value="WH_DNA-bd_sf"/>
</dbReference>
<dbReference type="OrthoDB" id="60033at2759"/>
<protein>
    <recommendedName>
        <fullName evidence="7">HSF-type DNA-binding domain-containing protein</fullName>
    </recommendedName>
</protein>